<keyword evidence="3" id="KW-1185">Reference proteome</keyword>
<reference evidence="2 3" key="1">
    <citation type="journal article" date="2019" name="Sci. Rep.">
        <title>Orb-weaving spider Araneus ventricosus genome elucidates the spidroin gene catalogue.</title>
        <authorList>
            <person name="Kono N."/>
            <person name="Nakamura H."/>
            <person name="Ohtoshi R."/>
            <person name="Moran D.A.P."/>
            <person name="Shinohara A."/>
            <person name="Yoshida Y."/>
            <person name="Fujiwara M."/>
            <person name="Mori M."/>
            <person name="Tomita M."/>
            <person name="Arakawa K."/>
        </authorList>
    </citation>
    <scope>NUCLEOTIDE SEQUENCE [LARGE SCALE GENOMIC DNA]</scope>
</reference>
<name>A0A4Y2CB40_ARAVE</name>
<feature type="compositionally biased region" description="Basic and acidic residues" evidence="1">
    <location>
        <begin position="42"/>
        <end position="51"/>
    </location>
</feature>
<dbReference type="EMBL" id="BGPR01085834">
    <property type="protein sequence ID" value="GBM01076.1"/>
    <property type="molecule type" value="Genomic_DNA"/>
</dbReference>
<feature type="region of interest" description="Disordered" evidence="1">
    <location>
        <begin position="31"/>
        <end position="51"/>
    </location>
</feature>
<gene>
    <name evidence="2" type="ORF">AVEN_121727_1</name>
</gene>
<feature type="compositionally biased region" description="Polar residues" evidence="1">
    <location>
        <begin position="31"/>
        <end position="41"/>
    </location>
</feature>
<dbReference type="AlphaFoldDB" id="A0A4Y2CB40"/>
<evidence type="ECO:0000256" key="1">
    <source>
        <dbReference type="SAM" id="MobiDB-lite"/>
    </source>
</evidence>
<accession>A0A4Y2CB40</accession>
<proteinExistence type="predicted"/>
<evidence type="ECO:0000313" key="2">
    <source>
        <dbReference type="EMBL" id="GBM01076.1"/>
    </source>
</evidence>
<sequence>MKIGIAEWQCWNSKSNTSCVDSNLGPRLEGSGTSKALSTLKSRVEGRNETRNLPRRGRGGWVSEWVEFCDFEPCLKTNFGASVNDVPHFSMDGKKGLGTNGMEWSADECPAYHLSMENSSFQHE</sequence>
<evidence type="ECO:0000313" key="3">
    <source>
        <dbReference type="Proteomes" id="UP000499080"/>
    </source>
</evidence>
<protein>
    <submittedName>
        <fullName evidence="2">Uncharacterized protein</fullName>
    </submittedName>
</protein>
<comment type="caution">
    <text evidence="2">The sequence shown here is derived from an EMBL/GenBank/DDBJ whole genome shotgun (WGS) entry which is preliminary data.</text>
</comment>
<organism evidence="2 3">
    <name type="scientific">Araneus ventricosus</name>
    <name type="common">Orbweaver spider</name>
    <name type="synonym">Epeira ventricosa</name>
    <dbReference type="NCBI Taxonomy" id="182803"/>
    <lineage>
        <taxon>Eukaryota</taxon>
        <taxon>Metazoa</taxon>
        <taxon>Ecdysozoa</taxon>
        <taxon>Arthropoda</taxon>
        <taxon>Chelicerata</taxon>
        <taxon>Arachnida</taxon>
        <taxon>Araneae</taxon>
        <taxon>Araneomorphae</taxon>
        <taxon>Entelegynae</taxon>
        <taxon>Araneoidea</taxon>
        <taxon>Araneidae</taxon>
        <taxon>Araneus</taxon>
    </lineage>
</organism>
<dbReference type="Proteomes" id="UP000499080">
    <property type="component" value="Unassembled WGS sequence"/>
</dbReference>